<protein>
    <submittedName>
        <fullName evidence="1">ORF9</fullName>
    </submittedName>
</protein>
<reference evidence="1" key="1">
    <citation type="journal article" date="2000" name="Virus Genes">
        <title>Characterization of early region 4 of porcine adenovirus serotype 5.</title>
        <authorList>
            <person name="Tuboly T."/>
            <person name="Nagy M."/>
            <person name="Nagy E."/>
        </authorList>
    </citation>
    <scope>NUCLEOTIDE SEQUENCE</scope>
</reference>
<accession>Q99HW8</accession>
<dbReference type="EMBL" id="AF221544">
    <property type="protein sequence ID" value="AAK00142.1"/>
    <property type="molecule type" value="Genomic_DNA"/>
</dbReference>
<organism evidence="1">
    <name type="scientific">Porcine adenovirus 5</name>
    <dbReference type="NCBI Taxonomy" id="45370"/>
    <lineage>
        <taxon>Viruses</taxon>
        <taxon>Varidnaviria</taxon>
        <taxon>Bamfordvirae</taxon>
        <taxon>Preplasmiviricota</taxon>
        <taxon>Polisuviricotina</taxon>
        <taxon>Pharingeaviricetes</taxon>
        <taxon>Rowavirales</taxon>
        <taxon>Adenoviridae</taxon>
        <taxon>Mastadenovirus</taxon>
        <taxon>Mastadenovirus porcusquintum</taxon>
    </lineage>
</organism>
<evidence type="ECO:0000313" key="1">
    <source>
        <dbReference type="EMBL" id="AAK00142.1"/>
    </source>
</evidence>
<proteinExistence type="predicted"/>
<sequence length="285" mass="33566">MTEPEIELRVGEKTVHHPVFTDGGSRVHLRLEEPIEVTRERKCVVFTDIKITNPDGWVGFAKLSNLCGEDICLEPYYADLASWVPKVYVQLPHWKEDPVMLQAGTPIVMYRYIACDYDECGHESCEPRNKLRLERRRAKMGELLWKQWLERKQRVQCRFLKENPIPVFVDKIIYLRAERDILVTKDDVSLAKFDVCFDVPFGWHVRCFIDDTVLEELCETQCLIWDEETKPTLELRLKQRAPVEEKLFARGDLICCVEMVQYRCDCPKCRLLQNERNAPRHTFST</sequence>
<name>Q99HW8_9ADEN</name>